<reference evidence="2 3" key="1">
    <citation type="submission" date="2019-01" db="EMBL/GenBank/DDBJ databases">
        <authorList>
            <person name="Ferrante I. M."/>
        </authorList>
    </citation>
    <scope>NUCLEOTIDE SEQUENCE [LARGE SCALE GENOMIC DNA]</scope>
    <source>
        <strain evidence="2 3">B856</strain>
    </source>
</reference>
<name>A0A448ZPP6_9STRA</name>
<dbReference type="InterPro" id="IPR013761">
    <property type="entry name" value="SAM/pointed_sf"/>
</dbReference>
<sequence length="551" mass="61134">MIRNNNAYLTTRKRMFLATIGAVVLLLGATTSAAAERVDRNLNRGQEPFRHPKTFTVEEAAGFITSVFGSGSRGAKIRRAFEEQGVDGARLVSLEASDLEGDLGMPKLYARRFRKTLDELLRKAEEESEKTSSSSIESQENTNGNESDSNLNADDDNNVNDDSDNDDNYDDTIDNDDDGIVVENDDDDAREDDKTNENADIDADRNPTENSDGNSDENDEKTAHSSDCNKEPTKAQTPSEAKETDLSLVVLTIAALANADTNVPAIQINSNQGDKTQRNHDCHKLCAEQRSEHSERVPSTRGALRSAILDWGANPESSPHGAILGCWDVSEVTDFSGAFENIRSWFEPNDSLSCWDVSSATTMDRMFRNAVRFEGSGLETWDVSKVTSMRETFSGARLFTGHGIVGWDVSSVTDMGGMFFDAAAFNESLEDWNVSEVTTTAFMFAAATSFNKPLGAWDMGKVHDFRSMFEYALVFNQPLAGWNIDAAKHVDRMFNGAEAFDQNLCEWNKPQNHPSFQQPPMYKKKAIGHELFEGTSCPKRKRKSWCITCEQ</sequence>
<dbReference type="EMBL" id="CAACVS010000602">
    <property type="protein sequence ID" value="VEU43974.1"/>
    <property type="molecule type" value="Genomic_DNA"/>
</dbReference>
<dbReference type="Pfam" id="PF03382">
    <property type="entry name" value="DUF285"/>
    <property type="match status" value="2"/>
</dbReference>
<feature type="compositionally biased region" description="Basic and acidic residues" evidence="1">
    <location>
        <begin position="220"/>
        <end position="233"/>
    </location>
</feature>
<evidence type="ECO:0000256" key="1">
    <source>
        <dbReference type="SAM" id="MobiDB-lite"/>
    </source>
</evidence>
<dbReference type="OrthoDB" id="198852at2759"/>
<keyword evidence="3" id="KW-1185">Reference proteome</keyword>
<dbReference type="AlphaFoldDB" id="A0A448ZPP6"/>
<feature type="region of interest" description="Disordered" evidence="1">
    <location>
        <begin position="124"/>
        <end position="243"/>
    </location>
</feature>
<dbReference type="Proteomes" id="UP000291116">
    <property type="component" value="Unassembled WGS sequence"/>
</dbReference>
<evidence type="ECO:0000313" key="3">
    <source>
        <dbReference type="Proteomes" id="UP000291116"/>
    </source>
</evidence>
<proteinExistence type="predicted"/>
<accession>A0A448ZPP6</accession>
<feature type="compositionally biased region" description="Low complexity" evidence="1">
    <location>
        <begin position="131"/>
        <end position="152"/>
    </location>
</feature>
<dbReference type="InterPro" id="IPR005046">
    <property type="entry name" value="DUF285"/>
</dbReference>
<gene>
    <name evidence="2" type="ORF">PSNMU_V1.4_AUG-EV-PASAV3_0110780</name>
</gene>
<organism evidence="2 3">
    <name type="scientific">Pseudo-nitzschia multistriata</name>
    <dbReference type="NCBI Taxonomy" id="183589"/>
    <lineage>
        <taxon>Eukaryota</taxon>
        <taxon>Sar</taxon>
        <taxon>Stramenopiles</taxon>
        <taxon>Ochrophyta</taxon>
        <taxon>Bacillariophyta</taxon>
        <taxon>Bacillariophyceae</taxon>
        <taxon>Bacillariophycidae</taxon>
        <taxon>Bacillariales</taxon>
        <taxon>Bacillariaceae</taxon>
        <taxon>Pseudo-nitzschia</taxon>
    </lineage>
</organism>
<evidence type="ECO:0000313" key="2">
    <source>
        <dbReference type="EMBL" id="VEU43974.1"/>
    </source>
</evidence>
<protein>
    <recommendedName>
        <fullName evidence="4">SAM domain-containing protein</fullName>
    </recommendedName>
</protein>
<evidence type="ECO:0008006" key="4">
    <source>
        <dbReference type="Google" id="ProtNLM"/>
    </source>
</evidence>
<dbReference type="Gene3D" id="1.10.150.50">
    <property type="entry name" value="Transcription Factor, Ets-1"/>
    <property type="match status" value="1"/>
</dbReference>
<feature type="compositionally biased region" description="Acidic residues" evidence="1">
    <location>
        <begin position="153"/>
        <end position="190"/>
    </location>
</feature>
<feature type="compositionally biased region" description="Basic and acidic residues" evidence="1">
    <location>
        <begin position="191"/>
        <end position="207"/>
    </location>
</feature>